<dbReference type="EMBL" id="MHOP01000006">
    <property type="protein sequence ID" value="OGZ66340.1"/>
    <property type="molecule type" value="Genomic_DNA"/>
</dbReference>
<accession>A0A1G2HVV3</accession>
<gene>
    <name evidence="1" type="ORF">A2822_04750</name>
</gene>
<proteinExistence type="predicted"/>
<organism evidence="1 2">
    <name type="scientific">Candidatus Staskawiczbacteria bacterium RIFCSPHIGHO2_01_FULL_41_41</name>
    <dbReference type="NCBI Taxonomy" id="1802203"/>
    <lineage>
        <taxon>Bacteria</taxon>
        <taxon>Candidatus Staskawicziibacteriota</taxon>
    </lineage>
</organism>
<dbReference type="Proteomes" id="UP000178774">
    <property type="component" value="Unassembled WGS sequence"/>
</dbReference>
<comment type="caution">
    <text evidence="1">The sequence shown here is derived from an EMBL/GenBank/DDBJ whole genome shotgun (WGS) entry which is preliminary data.</text>
</comment>
<name>A0A1G2HVV3_9BACT</name>
<protein>
    <submittedName>
        <fullName evidence="1">Uncharacterized protein</fullName>
    </submittedName>
</protein>
<sequence length="199" mass="22934">MEIFTSSFKEKPMNEVKKGLFSLEESMPCQPRKIRIGHYFLPATLGRSEQEEAAARIISFSHQLDQWVGVSWPKIVEMMKADYEKDKASKTKLDRHNERMKVWFTQLNRHFWLCVLTFGIWALFVRKPERSTEKEEEPDMPFSGIYLFGPQHVVAGIQELLEQNMLKKVTEGEGEGAVDVLFPTPALISRIMEVQGVAA</sequence>
<evidence type="ECO:0000313" key="1">
    <source>
        <dbReference type="EMBL" id="OGZ66340.1"/>
    </source>
</evidence>
<reference evidence="1 2" key="1">
    <citation type="journal article" date="2016" name="Nat. Commun.">
        <title>Thousands of microbial genomes shed light on interconnected biogeochemical processes in an aquifer system.</title>
        <authorList>
            <person name="Anantharaman K."/>
            <person name="Brown C.T."/>
            <person name="Hug L.A."/>
            <person name="Sharon I."/>
            <person name="Castelle C.J."/>
            <person name="Probst A.J."/>
            <person name="Thomas B.C."/>
            <person name="Singh A."/>
            <person name="Wilkins M.J."/>
            <person name="Karaoz U."/>
            <person name="Brodie E.L."/>
            <person name="Williams K.H."/>
            <person name="Hubbard S.S."/>
            <person name="Banfield J.F."/>
        </authorList>
    </citation>
    <scope>NUCLEOTIDE SEQUENCE [LARGE SCALE GENOMIC DNA]</scope>
</reference>
<evidence type="ECO:0000313" key="2">
    <source>
        <dbReference type="Proteomes" id="UP000178774"/>
    </source>
</evidence>
<dbReference type="AlphaFoldDB" id="A0A1G2HVV3"/>